<sequence length="79" mass="9090">MPGSKGEPGEMEDEDRHLQESRIVELKMRKSRSKANFTRTRNKLKEEVNSDTVDKSVMKELLDKLECAMDEAIGTIHEL</sequence>
<dbReference type="EMBL" id="JAIWYP010000005">
    <property type="protein sequence ID" value="KAH3823727.1"/>
    <property type="molecule type" value="Genomic_DNA"/>
</dbReference>
<accession>A0A9D4H1M6</accession>
<reference evidence="2" key="2">
    <citation type="submission" date="2020-11" db="EMBL/GenBank/DDBJ databases">
        <authorList>
            <person name="McCartney M.A."/>
            <person name="Auch B."/>
            <person name="Kono T."/>
            <person name="Mallez S."/>
            <person name="Becker A."/>
            <person name="Gohl D.M."/>
            <person name="Silverstein K.A.T."/>
            <person name="Koren S."/>
            <person name="Bechman K.B."/>
            <person name="Herman A."/>
            <person name="Abrahante J.E."/>
            <person name="Garbe J."/>
        </authorList>
    </citation>
    <scope>NUCLEOTIDE SEQUENCE</scope>
    <source>
        <strain evidence="2">Duluth1</strain>
        <tissue evidence="2">Whole animal</tissue>
    </source>
</reference>
<evidence type="ECO:0000256" key="1">
    <source>
        <dbReference type="SAM" id="MobiDB-lite"/>
    </source>
</evidence>
<name>A0A9D4H1M6_DREPO</name>
<organism evidence="2 3">
    <name type="scientific">Dreissena polymorpha</name>
    <name type="common">Zebra mussel</name>
    <name type="synonym">Mytilus polymorpha</name>
    <dbReference type="NCBI Taxonomy" id="45954"/>
    <lineage>
        <taxon>Eukaryota</taxon>
        <taxon>Metazoa</taxon>
        <taxon>Spiralia</taxon>
        <taxon>Lophotrochozoa</taxon>
        <taxon>Mollusca</taxon>
        <taxon>Bivalvia</taxon>
        <taxon>Autobranchia</taxon>
        <taxon>Heteroconchia</taxon>
        <taxon>Euheterodonta</taxon>
        <taxon>Imparidentia</taxon>
        <taxon>Neoheterodontei</taxon>
        <taxon>Myida</taxon>
        <taxon>Dreissenoidea</taxon>
        <taxon>Dreissenidae</taxon>
        <taxon>Dreissena</taxon>
    </lineage>
</organism>
<feature type="region of interest" description="Disordered" evidence="1">
    <location>
        <begin position="1"/>
        <end position="21"/>
    </location>
</feature>
<keyword evidence="3" id="KW-1185">Reference proteome</keyword>
<protein>
    <submittedName>
        <fullName evidence="2">Uncharacterized protein</fullName>
    </submittedName>
</protein>
<dbReference type="Proteomes" id="UP000828390">
    <property type="component" value="Unassembled WGS sequence"/>
</dbReference>
<evidence type="ECO:0000313" key="2">
    <source>
        <dbReference type="EMBL" id="KAH3823727.1"/>
    </source>
</evidence>
<evidence type="ECO:0000313" key="3">
    <source>
        <dbReference type="Proteomes" id="UP000828390"/>
    </source>
</evidence>
<reference evidence="2" key="1">
    <citation type="journal article" date="2019" name="bioRxiv">
        <title>The Genome of the Zebra Mussel, Dreissena polymorpha: A Resource for Invasive Species Research.</title>
        <authorList>
            <person name="McCartney M.A."/>
            <person name="Auch B."/>
            <person name="Kono T."/>
            <person name="Mallez S."/>
            <person name="Zhang Y."/>
            <person name="Obille A."/>
            <person name="Becker A."/>
            <person name="Abrahante J.E."/>
            <person name="Garbe J."/>
            <person name="Badalamenti J.P."/>
            <person name="Herman A."/>
            <person name="Mangelson H."/>
            <person name="Liachko I."/>
            <person name="Sullivan S."/>
            <person name="Sone E.D."/>
            <person name="Koren S."/>
            <person name="Silverstein K.A.T."/>
            <person name="Beckman K.B."/>
            <person name="Gohl D.M."/>
        </authorList>
    </citation>
    <scope>NUCLEOTIDE SEQUENCE</scope>
    <source>
        <strain evidence="2">Duluth1</strain>
        <tissue evidence="2">Whole animal</tissue>
    </source>
</reference>
<dbReference type="AlphaFoldDB" id="A0A9D4H1M6"/>
<proteinExistence type="predicted"/>
<gene>
    <name evidence="2" type="ORF">DPMN_125545</name>
</gene>
<comment type="caution">
    <text evidence="2">The sequence shown here is derived from an EMBL/GenBank/DDBJ whole genome shotgun (WGS) entry which is preliminary data.</text>
</comment>